<dbReference type="RefSeq" id="WP_035388160.1">
    <property type="nucleotide sequence ID" value="NZ_JXUW01000001.1"/>
</dbReference>
<dbReference type="OrthoDB" id="5245185at2"/>
<dbReference type="EMBL" id="JXUW01000001">
    <property type="protein sequence ID" value="KJE78042.1"/>
    <property type="molecule type" value="Genomic_DNA"/>
</dbReference>
<comment type="caution">
    <text evidence="1">The sequence shown here is derived from an EMBL/GenBank/DDBJ whole genome shotgun (WGS) entry which is preliminary data.</text>
</comment>
<dbReference type="GeneID" id="78371393"/>
<name>A0A0D8FYX7_9ACTN</name>
<reference evidence="1 2" key="1">
    <citation type="submission" date="2015-01" db="EMBL/GenBank/DDBJ databases">
        <title>Draft genome of the acidophilic iron oxidizer Ferrimicrobium acidiphilum strain T23.</title>
        <authorList>
            <person name="Poehlein A."/>
            <person name="Eisen S."/>
            <person name="Schloemann M."/>
            <person name="Johnson B.D."/>
            <person name="Daniel R."/>
            <person name="Muehling M."/>
        </authorList>
    </citation>
    <scope>NUCLEOTIDE SEQUENCE [LARGE SCALE GENOMIC DNA]</scope>
    <source>
        <strain evidence="1 2">T23</strain>
    </source>
</reference>
<keyword evidence="2" id="KW-1185">Reference proteome</keyword>
<evidence type="ECO:0000313" key="2">
    <source>
        <dbReference type="Proteomes" id="UP000032336"/>
    </source>
</evidence>
<gene>
    <name evidence="1" type="ORF">FEAC_00310</name>
</gene>
<protein>
    <submittedName>
        <fullName evidence="1">Uncharacterized protein</fullName>
    </submittedName>
</protein>
<evidence type="ECO:0000313" key="1">
    <source>
        <dbReference type="EMBL" id="KJE78042.1"/>
    </source>
</evidence>
<accession>A0A0D8FYX7</accession>
<dbReference type="Proteomes" id="UP000032336">
    <property type="component" value="Unassembled WGS sequence"/>
</dbReference>
<dbReference type="AlphaFoldDB" id="A0A0D8FYX7"/>
<organism evidence="1 2">
    <name type="scientific">Ferrimicrobium acidiphilum DSM 19497</name>
    <dbReference type="NCBI Taxonomy" id="1121877"/>
    <lineage>
        <taxon>Bacteria</taxon>
        <taxon>Bacillati</taxon>
        <taxon>Actinomycetota</taxon>
        <taxon>Acidimicrobiia</taxon>
        <taxon>Acidimicrobiales</taxon>
        <taxon>Acidimicrobiaceae</taxon>
        <taxon>Ferrimicrobium</taxon>
    </lineage>
</organism>
<sequence>MTIEQAAKFGIHPGMPGLNGTIPIVKPSTLKIQPTDAYECNQSVCITVTGQGLFVQAWDTKAYFANYTETFETYWLNGKVETTSRSFYAAPGDWAYVDFSPEEYFPNNSQVCNTWFANSGKPCETIYS</sequence>
<proteinExistence type="predicted"/>